<dbReference type="RefSeq" id="WP_256322035.1">
    <property type="nucleotide sequence ID" value="NZ_JANGCN010000014.1"/>
</dbReference>
<name>A0AAW5KKK5_9FIRM</name>
<gene>
    <name evidence="1" type="ORF">NE632_07535</name>
</gene>
<evidence type="ECO:0000313" key="1">
    <source>
        <dbReference type="EMBL" id="MCQ5153158.1"/>
    </source>
</evidence>
<dbReference type="EMBL" id="JANGCN010000014">
    <property type="protein sequence ID" value="MCQ5153158.1"/>
    <property type="molecule type" value="Genomic_DNA"/>
</dbReference>
<accession>A0AAW5KKK5</accession>
<comment type="caution">
    <text evidence="1">The sequence shown here is derived from an EMBL/GenBank/DDBJ whole genome shotgun (WGS) entry which is preliminary data.</text>
</comment>
<dbReference type="InterPro" id="IPR017034">
    <property type="entry name" value="Abi_system_AbiD/AbiF"/>
</dbReference>
<sequence>MQLKEQQPSMNVDQQIENLKMLGLRIVNEEYARRILNDISYFRLIKAYGLGLKGKNKNFDGSISFEQIVELYLFNANFRQLLFTWIEQIEVNLRCRVANHFSHIYGVLGYEDPDNFNDPGYHYDFLCEIKKEISRNSKATFVKNFKNNYIDGKIPFYALVELFSFGTLSKFYKNMKPQDKKAVATLYGVGYTYLESWVEHIAFVRNICAHYGRLYNVNLAKTPKLYKQYTEKGISSIRVFATLLCIKHLITNDQHWTAFVDKLDKLFHKYPHVDKKLMGFPDDWVNILNE</sequence>
<dbReference type="InterPro" id="IPR011664">
    <property type="entry name" value="Abi_system_AbiD/AbiF-like"/>
</dbReference>
<reference evidence="1" key="1">
    <citation type="submission" date="2022-06" db="EMBL/GenBank/DDBJ databases">
        <title>Isolation of gut microbiota from human fecal samples.</title>
        <authorList>
            <person name="Pamer E.G."/>
            <person name="Barat B."/>
            <person name="Waligurski E."/>
            <person name="Medina S."/>
            <person name="Paddock L."/>
            <person name="Mostad J."/>
        </authorList>
    </citation>
    <scope>NUCLEOTIDE SEQUENCE</scope>
    <source>
        <strain evidence="1">DFI.5.57</strain>
    </source>
</reference>
<protein>
    <submittedName>
        <fullName evidence="1">Abi family protein</fullName>
    </submittedName>
</protein>
<proteinExistence type="predicted"/>
<evidence type="ECO:0000313" key="2">
    <source>
        <dbReference type="Proteomes" id="UP001206236"/>
    </source>
</evidence>
<dbReference type="PIRSF" id="PIRSF034934">
    <property type="entry name" value="AbiF_AbiD"/>
    <property type="match status" value="1"/>
</dbReference>
<dbReference type="Pfam" id="PF07751">
    <property type="entry name" value="Abi_2"/>
    <property type="match status" value="1"/>
</dbReference>
<dbReference type="AlphaFoldDB" id="A0AAW5KKK5"/>
<dbReference type="Proteomes" id="UP001206236">
    <property type="component" value="Unassembled WGS sequence"/>
</dbReference>
<organism evidence="1 2">
    <name type="scientific">Ruminococcus bicirculans</name>
    <name type="common">ex Wegman et al. 2014</name>
    <dbReference type="NCBI Taxonomy" id="1160721"/>
    <lineage>
        <taxon>Bacteria</taxon>
        <taxon>Bacillati</taxon>
        <taxon>Bacillota</taxon>
        <taxon>Clostridia</taxon>
        <taxon>Eubacteriales</taxon>
        <taxon>Oscillospiraceae</taxon>
        <taxon>Ruminococcus</taxon>
    </lineage>
</organism>